<keyword evidence="7" id="KW-1133">Transmembrane helix</keyword>
<dbReference type="PANTHER" id="PTHR12042:SF21">
    <property type="entry name" value="ALPHA1,4-GALACTOSYLTRANSFERASE 1-RELATED"/>
    <property type="match status" value="1"/>
</dbReference>
<evidence type="ECO:0000256" key="6">
    <source>
        <dbReference type="ARBA" id="ARBA00023136"/>
    </source>
</evidence>
<evidence type="ECO:0000256" key="5">
    <source>
        <dbReference type="ARBA" id="ARBA00023034"/>
    </source>
</evidence>
<evidence type="ECO:0000313" key="13">
    <source>
        <dbReference type="RefSeq" id="XP_018322957.1"/>
    </source>
</evidence>
<dbReference type="RefSeq" id="XP_025837138.1">
    <property type="nucleotide sequence ID" value="XM_025981353.1"/>
</dbReference>
<evidence type="ECO:0000256" key="4">
    <source>
        <dbReference type="ARBA" id="ARBA00022679"/>
    </source>
</evidence>
<evidence type="ECO:0000313" key="9">
    <source>
        <dbReference type="Proteomes" id="UP000192223"/>
    </source>
</evidence>
<dbReference type="OrthoDB" id="409543at2759"/>
<keyword evidence="4" id="KW-0808">Transferase</keyword>
<dbReference type="AlphaFoldDB" id="A0A1W4WGB2"/>
<dbReference type="Pfam" id="PF04572">
    <property type="entry name" value="Gb3_synth"/>
    <property type="match status" value="1"/>
</dbReference>
<proteinExistence type="inferred from homology"/>
<evidence type="ECO:0000313" key="10">
    <source>
        <dbReference type="RefSeq" id="XP_018322930.1"/>
    </source>
</evidence>
<dbReference type="GeneID" id="108735466"/>
<name>A0A1W4WGB2_AGRPL</name>
<evidence type="ECO:0000256" key="2">
    <source>
        <dbReference type="ARBA" id="ARBA00009003"/>
    </source>
</evidence>
<dbReference type="InterPro" id="IPR029044">
    <property type="entry name" value="Nucleotide-diphossugar_trans"/>
</dbReference>
<dbReference type="InterPro" id="IPR007652">
    <property type="entry name" value="A1-4-GlycosylTfrase_dom"/>
</dbReference>
<keyword evidence="3" id="KW-0328">Glycosyltransferase</keyword>
<dbReference type="RefSeq" id="XP_018322949.1">
    <property type="nucleotide sequence ID" value="XM_018467447.1"/>
</dbReference>
<keyword evidence="7" id="KW-0812">Transmembrane</keyword>
<dbReference type="RefSeq" id="XP_018322930.1">
    <property type="nucleotide sequence ID" value="XM_018467428.2"/>
</dbReference>
<protein>
    <submittedName>
        <fullName evidence="10 11">Lactosylceramide 4-alpha-galactosyltransferase-like</fullName>
    </submittedName>
</protein>
<evidence type="ECO:0000256" key="1">
    <source>
        <dbReference type="ARBA" id="ARBA00004323"/>
    </source>
</evidence>
<dbReference type="PANTHER" id="PTHR12042">
    <property type="entry name" value="LACTOSYLCERAMIDE 4-ALPHA-GALACTOSYLTRANSFERASE ALPHA- 1,4-GALACTOSYLTRANSFERASE"/>
    <property type="match status" value="1"/>
</dbReference>
<dbReference type="KEGG" id="apln:108735466"/>
<dbReference type="RefSeq" id="XP_018322964.1">
    <property type="nucleotide sequence ID" value="XM_018467462.2"/>
</dbReference>
<feature type="transmembrane region" description="Helical" evidence="7">
    <location>
        <begin position="21"/>
        <end position="41"/>
    </location>
</feature>
<dbReference type="SUPFAM" id="SSF53448">
    <property type="entry name" value="Nucleotide-diphospho-sugar transferases"/>
    <property type="match status" value="1"/>
</dbReference>
<dbReference type="RefSeq" id="XP_018322974.1">
    <property type="nucleotide sequence ID" value="XM_018467472.1"/>
</dbReference>
<dbReference type="GO" id="GO:0000139">
    <property type="term" value="C:Golgi membrane"/>
    <property type="evidence" value="ECO:0007669"/>
    <property type="project" value="UniProtKB-SubCell"/>
</dbReference>
<dbReference type="STRING" id="224129.A0A1W4WGB2"/>
<reference evidence="10 11" key="1">
    <citation type="submission" date="2025-04" db="UniProtKB">
        <authorList>
            <consortium name="RefSeq"/>
        </authorList>
    </citation>
    <scope>IDENTIFICATION</scope>
    <source>
        <tissue evidence="10 11">Entire body</tissue>
    </source>
</reference>
<dbReference type="RefSeq" id="XP_018322957.1">
    <property type="nucleotide sequence ID" value="XM_018467455.2"/>
</dbReference>
<dbReference type="InterPro" id="IPR007577">
    <property type="entry name" value="GlycoTrfase_DXD_sugar-bd_CS"/>
</dbReference>
<keyword evidence="9" id="KW-1185">Reference proteome</keyword>
<evidence type="ECO:0000313" key="11">
    <source>
        <dbReference type="RefSeq" id="XP_018322939.1"/>
    </source>
</evidence>
<evidence type="ECO:0000256" key="7">
    <source>
        <dbReference type="SAM" id="Phobius"/>
    </source>
</evidence>
<evidence type="ECO:0000313" key="15">
    <source>
        <dbReference type="RefSeq" id="XP_018322974.1"/>
    </source>
</evidence>
<feature type="domain" description="Alpha 1,4-glycosyltransferase" evidence="8">
    <location>
        <begin position="236"/>
        <end position="267"/>
    </location>
</feature>
<evidence type="ECO:0000313" key="14">
    <source>
        <dbReference type="RefSeq" id="XP_018322964.1"/>
    </source>
</evidence>
<evidence type="ECO:0000256" key="3">
    <source>
        <dbReference type="ARBA" id="ARBA00022676"/>
    </source>
</evidence>
<comment type="similarity">
    <text evidence="2">Belongs to the glycosyltransferase 32 family.</text>
</comment>
<evidence type="ECO:0000259" key="8">
    <source>
        <dbReference type="Pfam" id="PF04572"/>
    </source>
</evidence>
<dbReference type="GO" id="GO:0016758">
    <property type="term" value="F:hexosyltransferase activity"/>
    <property type="evidence" value="ECO:0007669"/>
    <property type="project" value="TreeGrafter"/>
</dbReference>
<keyword evidence="5" id="KW-0333">Golgi apparatus</keyword>
<dbReference type="GO" id="GO:0006688">
    <property type="term" value="P:glycosphingolipid biosynthetic process"/>
    <property type="evidence" value="ECO:0007669"/>
    <property type="project" value="TreeGrafter"/>
</dbReference>
<dbReference type="InterPro" id="IPR051981">
    <property type="entry name" value="Glycosyltransf_32"/>
</dbReference>
<accession>A0A1W4WGB2</accession>
<comment type="subcellular location">
    <subcellularLocation>
        <location evidence="1">Golgi apparatus membrane</location>
        <topology evidence="1">Single-pass type II membrane protein</topology>
    </subcellularLocation>
</comment>
<evidence type="ECO:0000313" key="16">
    <source>
        <dbReference type="RefSeq" id="XP_025837138.1"/>
    </source>
</evidence>
<evidence type="ECO:0000313" key="12">
    <source>
        <dbReference type="RefSeq" id="XP_018322949.1"/>
    </source>
</evidence>
<sequence length="267" mass="30108">MPRFAFYHLVNVLNRNRKRPCLLTLLIISLLTTIIIDIIFINSIQTFLYPFESLSCYRIENLNTFPDISQINPREGKTIFFHETSCKSHTEGKTILSSRQACAVESAAKSNPHFDVFVLFTSPGVFINNNTQSDRSIKALLTYPNIKFLHVNYNNYTEGTPVGNLYKSGKIETSYYAISHASDVLRYLTLWKYGGIYLDLDVIVMRSLEGLHSNYAGAESDDNVAAGVMNFASDGLGHFLAEECLLDLSEHFTGYDWGYNGPGVITR</sequence>
<dbReference type="Proteomes" id="UP000192223">
    <property type="component" value="Unplaced"/>
</dbReference>
<gene>
    <name evidence="10 11 12 13 14 15 16" type="primary">LOC108735466</name>
</gene>
<keyword evidence="6 7" id="KW-0472">Membrane</keyword>
<dbReference type="RefSeq" id="XP_018322939.1">
    <property type="nucleotide sequence ID" value="XM_018467437.1"/>
</dbReference>
<dbReference type="Pfam" id="PF04488">
    <property type="entry name" value="Gly_transf_sug"/>
    <property type="match status" value="1"/>
</dbReference>
<dbReference type="Gene3D" id="3.90.550.20">
    <property type="match status" value="1"/>
</dbReference>
<organism evidence="9 14">
    <name type="scientific">Agrilus planipennis</name>
    <name type="common">Emerald ash borer</name>
    <name type="synonym">Agrilus marcopoli</name>
    <dbReference type="NCBI Taxonomy" id="224129"/>
    <lineage>
        <taxon>Eukaryota</taxon>
        <taxon>Metazoa</taxon>
        <taxon>Ecdysozoa</taxon>
        <taxon>Arthropoda</taxon>
        <taxon>Hexapoda</taxon>
        <taxon>Insecta</taxon>
        <taxon>Pterygota</taxon>
        <taxon>Neoptera</taxon>
        <taxon>Endopterygota</taxon>
        <taxon>Coleoptera</taxon>
        <taxon>Polyphaga</taxon>
        <taxon>Elateriformia</taxon>
        <taxon>Buprestoidea</taxon>
        <taxon>Buprestidae</taxon>
        <taxon>Agrilinae</taxon>
        <taxon>Agrilus</taxon>
    </lineage>
</organism>